<keyword evidence="1" id="KW-0560">Oxidoreductase</keyword>
<sequence length="152" mass="18501">MQNNIQDLTYRVRHHSTSNDSIKCRLIDEIEHWKMSRNPMNRFRRWVERNGWWSDKDELELRSNIKKQLTVEKAHKPPLEDMFNDVYHQLPSNLQEWTWKKNCLLVGASQLFAYVVINMREFDFLYNYVINLNSLNQLRDALLLWEGNDPYE</sequence>
<dbReference type="PANTHER" id="PTHR43380:SF1">
    <property type="entry name" value="2-OXOISOVALERATE DEHYDROGENASE SUBUNIT ALPHA, MITOCHONDRIAL"/>
    <property type="match status" value="1"/>
</dbReference>
<dbReference type="GO" id="GO:0009083">
    <property type="term" value="P:branched-chain amino acid catabolic process"/>
    <property type="evidence" value="ECO:0007669"/>
    <property type="project" value="TreeGrafter"/>
</dbReference>
<comment type="caution">
    <text evidence="3">The sequence shown here is derived from an EMBL/GenBank/DDBJ whole genome shotgun (WGS) entry which is preliminary data.</text>
</comment>
<accession>A0AAN9K106</accession>
<evidence type="ECO:0000313" key="4">
    <source>
        <dbReference type="Proteomes" id="UP001367508"/>
    </source>
</evidence>
<organism evidence="3 4">
    <name type="scientific">Canavalia gladiata</name>
    <name type="common">Sword bean</name>
    <name type="synonym">Dolichos gladiatus</name>
    <dbReference type="NCBI Taxonomy" id="3824"/>
    <lineage>
        <taxon>Eukaryota</taxon>
        <taxon>Viridiplantae</taxon>
        <taxon>Streptophyta</taxon>
        <taxon>Embryophyta</taxon>
        <taxon>Tracheophyta</taxon>
        <taxon>Spermatophyta</taxon>
        <taxon>Magnoliopsida</taxon>
        <taxon>eudicotyledons</taxon>
        <taxon>Gunneridae</taxon>
        <taxon>Pentapetalae</taxon>
        <taxon>rosids</taxon>
        <taxon>fabids</taxon>
        <taxon>Fabales</taxon>
        <taxon>Fabaceae</taxon>
        <taxon>Papilionoideae</taxon>
        <taxon>50 kb inversion clade</taxon>
        <taxon>NPAAA clade</taxon>
        <taxon>indigoferoid/millettioid clade</taxon>
        <taxon>Phaseoleae</taxon>
        <taxon>Canavalia</taxon>
    </lineage>
</organism>
<dbReference type="EMBL" id="JAYMYQ010000010">
    <property type="protein sequence ID" value="KAK7308498.1"/>
    <property type="molecule type" value="Genomic_DNA"/>
</dbReference>
<gene>
    <name evidence="3" type="ORF">VNO77_42106</name>
</gene>
<evidence type="ECO:0000256" key="1">
    <source>
        <dbReference type="ARBA" id="ARBA00023002"/>
    </source>
</evidence>
<reference evidence="3 4" key="1">
    <citation type="submission" date="2024-01" db="EMBL/GenBank/DDBJ databases">
        <title>The genomes of 5 underutilized Papilionoideae crops provide insights into root nodulation and disease resistanc.</title>
        <authorList>
            <person name="Jiang F."/>
        </authorList>
    </citation>
    <scope>NUCLEOTIDE SEQUENCE [LARGE SCALE GENOMIC DNA]</scope>
    <source>
        <strain evidence="3">LVBAO_FW01</strain>
        <tissue evidence="3">Leaves</tissue>
    </source>
</reference>
<protein>
    <recommendedName>
        <fullName evidence="2">Dehydrogenase E1 component domain-containing protein</fullName>
    </recommendedName>
</protein>
<name>A0AAN9K106_CANGL</name>
<dbReference type="Gene3D" id="3.40.50.970">
    <property type="match status" value="1"/>
</dbReference>
<dbReference type="AlphaFoldDB" id="A0AAN9K106"/>
<dbReference type="InterPro" id="IPR050771">
    <property type="entry name" value="Alpha-ketoacid_DH_E1_comp"/>
</dbReference>
<evidence type="ECO:0000313" key="3">
    <source>
        <dbReference type="EMBL" id="KAK7308498.1"/>
    </source>
</evidence>
<proteinExistence type="predicted"/>
<dbReference type="SUPFAM" id="SSF52518">
    <property type="entry name" value="Thiamin diphosphate-binding fold (THDP-binding)"/>
    <property type="match status" value="1"/>
</dbReference>
<dbReference type="InterPro" id="IPR001017">
    <property type="entry name" value="DH_E1"/>
</dbReference>
<dbReference type="PANTHER" id="PTHR43380">
    <property type="entry name" value="2-OXOISOVALERATE DEHYDROGENASE SUBUNIT ALPHA, MITOCHONDRIAL"/>
    <property type="match status" value="1"/>
</dbReference>
<feature type="domain" description="Dehydrogenase E1 component" evidence="2">
    <location>
        <begin position="8"/>
        <end position="69"/>
    </location>
</feature>
<dbReference type="Proteomes" id="UP001367508">
    <property type="component" value="Unassembled WGS sequence"/>
</dbReference>
<dbReference type="GO" id="GO:0016624">
    <property type="term" value="F:oxidoreductase activity, acting on the aldehyde or oxo group of donors, disulfide as acceptor"/>
    <property type="evidence" value="ECO:0007669"/>
    <property type="project" value="InterPro"/>
</dbReference>
<dbReference type="InterPro" id="IPR029061">
    <property type="entry name" value="THDP-binding"/>
</dbReference>
<dbReference type="Pfam" id="PF00676">
    <property type="entry name" value="E1_dh"/>
    <property type="match status" value="1"/>
</dbReference>
<evidence type="ECO:0000259" key="2">
    <source>
        <dbReference type="Pfam" id="PF00676"/>
    </source>
</evidence>
<keyword evidence="4" id="KW-1185">Reference proteome</keyword>